<dbReference type="SUPFAM" id="SSF102198">
    <property type="entry name" value="Putative cyclase"/>
    <property type="match status" value="2"/>
</dbReference>
<feature type="signal peptide" evidence="2">
    <location>
        <begin position="1"/>
        <end position="18"/>
    </location>
</feature>
<organism evidence="3 4">
    <name type="scientific">Achlya hypogyna</name>
    <name type="common">Oomycete</name>
    <name type="synonym">Protoachlya hypogyna</name>
    <dbReference type="NCBI Taxonomy" id="1202772"/>
    <lineage>
        <taxon>Eukaryota</taxon>
        <taxon>Sar</taxon>
        <taxon>Stramenopiles</taxon>
        <taxon>Oomycota</taxon>
        <taxon>Saprolegniomycetes</taxon>
        <taxon>Saprolegniales</taxon>
        <taxon>Achlyaceae</taxon>
        <taxon>Achlya</taxon>
    </lineage>
</organism>
<dbReference type="AlphaFoldDB" id="A0A1V9YAJ7"/>
<dbReference type="GO" id="GO:0004061">
    <property type="term" value="F:arylformamidase activity"/>
    <property type="evidence" value="ECO:0007669"/>
    <property type="project" value="InterPro"/>
</dbReference>
<reference evidence="3 4" key="1">
    <citation type="journal article" date="2014" name="Genome Biol. Evol.">
        <title>The secreted proteins of Achlya hypogyna and Thraustotheca clavata identify the ancestral oomycete secretome and reveal gene acquisitions by horizontal gene transfer.</title>
        <authorList>
            <person name="Misner I."/>
            <person name="Blouin N."/>
            <person name="Leonard G."/>
            <person name="Richards T.A."/>
            <person name="Lane C.E."/>
        </authorList>
    </citation>
    <scope>NUCLEOTIDE SEQUENCE [LARGE SCALE GENOMIC DNA]</scope>
    <source>
        <strain evidence="3 4">ATCC 48635</strain>
    </source>
</reference>
<dbReference type="Proteomes" id="UP000243579">
    <property type="component" value="Unassembled WGS sequence"/>
</dbReference>
<dbReference type="Pfam" id="PF04199">
    <property type="entry name" value="Cyclase"/>
    <property type="match status" value="2"/>
</dbReference>
<dbReference type="GO" id="GO:0019441">
    <property type="term" value="P:L-tryptophan catabolic process to kynurenine"/>
    <property type="evidence" value="ECO:0007669"/>
    <property type="project" value="InterPro"/>
</dbReference>
<protein>
    <submittedName>
        <fullName evidence="3">Cyclase</fullName>
    </submittedName>
</protein>
<comment type="caution">
    <text evidence="3">The sequence shown here is derived from an EMBL/GenBank/DDBJ whole genome shotgun (WGS) entry which is preliminary data.</text>
</comment>
<dbReference type="Gene3D" id="3.50.30.50">
    <property type="entry name" value="Putative cyclase"/>
    <property type="match status" value="2"/>
</dbReference>
<keyword evidence="2" id="KW-0732">Signal</keyword>
<evidence type="ECO:0000313" key="4">
    <source>
        <dbReference type="Proteomes" id="UP000243579"/>
    </source>
</evidence>
<comment type="similarity">
    <text evidence="1">Belongs to the Cyclase 1 superfamily.</text>
</comment>
<evidence type="ECO:0000256" key="1">
    <source>
        <dbReference type="ARBA" id="ARBA00007865"/>
    </source>
</evidence>
<dbReference type="InterPro" id="IPR007325">
    <property type="entry name" value="KFase/CYL"/>
</dbReference>
<feature type="chain" id="PRO_5012709431" evidence="2">
    <location>
        <begin position="19"/>
        <end position="615"/>
    </location>
</feature>
<dbReference type="STRING" id="1202772.A0A1V9YAJ7"/>
<dbReference type="PANTHER" id="PTHR31118:SF12">
    <property type="entry name" value="CYCLASE-LIKE PROTEIN 2"/>
    <property type="match status" value="1"/>
</dbReference>
<accession>A0A1V9YAJ7</accession>
<dbReference type="EMBL" id="JNBR01002420">
    <property type="protein sequence ID" value="OQR82763.1"/>
    <property type="molecule type" value="Genomic_DNA"/>
</dbReference>
<dbReference type="InterPro" id="IPR037175">
    <property type="entry name" value="KFase_sf"/>
</dbReference>
<proteinExistence type="inferred from homology"/>
<keyword evidence="4" id="KW-1185">Reference proteome</keyword>
<dbReference type="PANTHER" id="PTHR31118">
    <property type="entry name" value="CYCLASE-LIKE PROTEIN 2"/>
    <property type="match status" value="1"/>
</dbReference>
<evidence type="ECO:0000313" key="3">
    <source>
        <dbReference type="EMBL" id="OQR82763.1"/>
    </source>
</evidence>
<evidence type="ECO:0000256" key="2">
    <source>
        <dbReference type="SAM" id="SignalP"/>
    </source>
</evidence>
<sequence>MRPLQAGVAVAAVQSVVASGVLSFAAHQRECGRRGLWSAYDEDLVDATYIDLTHTITPDTPVWIGDESPQAFLRATNVSAPGVPFSWATDGFAANAYELHTDQLGTQLDPPAHWNPEYPAIDELPPTFALRPLVVIDVTDKVKKDPGYQLQVADVRAWERTHSTRIPQGAVVFVRSDWSKQWDTTDPAELSEQFPFPGQSLAAVQFLHLNRSILFHGHEPLDADTTPDLETEAWLLRNGYTQAEGLTNLDLVAPVGCLVSMSFPKLRGGLGGYARFVAICPSSWTHGFRIGSTPEAPMLKQPAPLVYDPVQGYRRAQSLSSAVPVAAPTKGSDSLWPTYEKSIRRAKYIDLTHTLTTDTPVWAGFTTPPAQFRQAVDKRTGVAYSWEVDGSACMAYRFETDQFGTQLDPPAHWNPDFAAIDELPPTFAVRPLVVLDVTKKVCKDAGYQLQVADILEWEEAHATRIPPGAVVFVRSDWSKQWGVVNATVLAASFPFPGQSLEAVQFLHLNRSILFHGHEPLDTDTTPTLESEAWLLQNGYTQAEGVANMDGVPASGCLVQMGFPKLRGGLGGYARYIAICPPSTEAGVSIAETPEAPLPKQSKPLKFVPGQGYLRV</sequence>
<dbReference type="OrthoDB" id="7108654at2759"/>
<name>A0A1V9YAJ7_ACHHY</name>
<gene>
    <name evidence="3" type="ORF">ACHHYP_15549</name>
</gene>